<dbReference type="EMBL" id="VSSQ01003792">
    <property type="protein sequence ID" value="MPM22357.1"/>
    <property type="molecule type" value="Genomic_DNA"/>
</dbReference>
<reference evidence="1" key="1">
    <citation type="submission" date="2019-08" db="EMBL/GenBank/DDBJ databases">
        <authorList>
            <person name="Kucharzyk K."/>
            <person name="Murdoch R.W."/>
            <person name="Higgins S."/>
            <person name="Loffler F."/>
        </authorList>
    </citation>
    <scope>NUCLEOTIDE SEQUENCE</scope>
</reference>
<name>A0A644Y2I6_9ZZZZ</name>
<protein>
    <submittedName>
        <fullName evidence="1">Uncharacterized protein</fullName>
    </submittedName>
</protein>
<accession>A0A644Y2I6</accession>
<dbReference type="AlphaFoldDB" id="A0A644Y2I6"/>
<organism evidence="1">
    <name type="scientific">bioreactor metagenome</name>
    <dbReference type="NCBI Taxonomy" id="1076179"/>
    <lineage>
        <taxon>unclassified sequences</taxon>
        <taxon>metagenomes</taxon>
        <taxon>ecological metagenomes</taxon>
    </lineage>
</organism>
<proteinExistence type="predicted"/>
<sequence length="436" mass="47391">MGAPDGRGVTDFRAALDAGGHHEQRNRHTDDVGAFHRGGHQLAATEGDDAVRIGREHMRTELGELARPAQRAVIHLVPEHGVALGRDAERYENRQQINREIRPRSGLHLGQRIAGERCLHLEWAVAPGARPAVLVLDMHAELGEGAVDQREVVGRGVLDHHVAAGDRPQREEGGDFVEILIEAELAAAQRGPADHRDTRGADALDLRAQHLHEAAELLHVRLGSRVVERGRAFGGHRTQHEVLGGGDRGVVQPVLDGIERAVAMDQQRAQRALHLAAKVAEHLHVRVDLAHAQRAALDVVFQPRHAKTRQQRRHQHDGRAHFLGQMVLGRVEMGALVVQREGPALVVPGHVAAQLAVDVENLAYVGDIRHANEFQGLGGEQGGTQDGEYRVLVGGRRDAPAQRLAAVHDQIGHGCVDSLQGGNNEKSGGEIFIRNP</sequence>
<gene>
    <name evidence="1" type="ORF">SDC9_68809</name>
</gene>
<comment type="caution">
    <text evidence="1">The sequence shown here is derived from an EMBL/GenBank/DDBJ whole genome shotgun (WGS) entry which is preliminary data.</text>
</comment>
<evidence type="ECO:0000313" key="1">
    <source>
        <dbReference type="EMBL" id="MPM22357.1"/>
    </source>
</evidence>